<gene>
    <name evidence="2" type="primary">rutD</name>
    <name evidence="4" type="ORF">TS85_06055</name>
</gene>
<comment type="function">
    <text evidence="2">Involved in pyrimidine catabolism. May facilitate the hydrolysis of carbamate, a reaction that can also occur spontaneously.</text>
</comment>
<dbReference type="PANTHER" id="PTHR43433">
    <property type="entry name" value="HYDROLASE, ALPHA/BETA FOLD FAMILY PROTEIN"/>
    <property type="match status" value="1"/>
</dbReference>
<dbReference type="InterPro" id="IPR000073">
    <property type="entry name" value="AB_hydrolase_1"/>
</dbReference>
<organism evidence="4 5">
    <name type="scientific">Sphingomonas hengshuiensis</name>
    <dbReference type="NCBI Taxonomy" id="1609977"/>
    <lineage>
        <taxon>Bacteria</taxon>
        <taxon>Pseudomonadati</taxon>
        <taxon>Pseudomonadota</taxon>
        <taxon>Alphaproteobacteria</taxon>
        <taxon>Sphingomonadales</taxon>
        <taxon>Sphingomonadaceae</taxon>
        <taxon>Sphingomonas</taxon>
    </lineage>
</organism>
<feature type="domain" description="AB hydrolase-1" evidence="3">
    <location>
        <begin position="17"/>
        <end position="240"/>
    </location>
</feature>
<dbReference type="RefSeq" id="WP_044331041.1">
    <property type="nucleotide sequence ID" value="NZ_CP010836.1"/>
</dbReference>
<dbReference type="PANTHER" id="PTHR43433:SF5">
    <property type="entry name" value="AB HYDROLASE-1 DOMAIN-CONTAINING PROTEIN"/>
    <property type="match status" value="1"/>
</dbReference>
<comment type="catalytic activity">
    <reaction evidence="2">
        <text>carbamate + 2 H(+) = NH4(+) + CO2</text>
        <dbReference type="Rhea" id="RHEA:15649"/>
        <dbReference type="ChEBI" id="CHEBI:13941"/>
        <dbReference type="ChEBI" id="CHEBI:15378"/>
        <dbReference type="ChEBI" id="CHEBI:16526"/>
        <dbReference type="ChEBI" id="CHEBI:28938"/>
    </reaction>
</comment>
<dbReference type="EC" id="3.5.1.-" evidence="2"/>
<dbReference type="HAMAP" id="MF_00832">
    <property type="entry name" value="RutD"/>
    <property type="match status" value="1"/>
</dbReference>
<dbReference type="Pfam" id="PF00561">
    <property type="entry name" value="Abhydrolase_1"/>
    <property type="match status" value="1"/>
</dbReference>
<proteinExistence type="inferred from homology"/>
<evidence type="ECO:0000256" key="1">
    <source>
        <dbReference type="ARBA" id="ARBA00022801"/>
    </source>
</evidence>
<dbReference type="SUPFAM" id="SSF53474">
    <property type="entry name" value="alpha/beta-Hydrolases"/>
    <property type="match status" value="1"/>
</dbReference>
<dbReference type="Gene3D" id="3.40.50.1820">
    <property type="entry name" value="alpha/beta hydrolase"/>
    <property type="match status" value="1"/>
</dbReference>
<dbReference type="AlphaFoldDB" id="A0A7U4J714"/>
<accession>A0A7U4J714</accession>
<reference evidence="4 5" key="1">
    <citation type="journal article" date="2015" name="Int. J. Syst. Evol. Microbiol.">
        <title>Sphingomonas hengshuiensis sp. nov., isolated from lake wetland.</title>
        <authorList>
            <person name="Wei S."/>
            <person name="Wang T."/>
            <person name="Liu H."/>
            <person name="Zhang C."/>
            <person name="Guo J."/>
            <person name="Wang Q."/>
            <person name="Liang K."/>
            <person name="Zhang Z."/>
        </authorList>
    </citation>
    <scope>NUCLEOTIDE SEQUENCE [LARGE SCALE GENOMIC DNA]</scope>
    <source>
        <strain evidence="4 5">WHSC-8</strain>
    </source>
</reference>
<dbReference type="GO" id="GO:0016811">
    <property type="term" value="F:hydrolase activity, acting on carbon-nitrogen (but not peptide) bonds, in linear amides"/>
    <property type="evidence" value="ECO:0007669"/>
    <property type="project" value="InterPro"/>
</dbReference>
<sequence length="260" mass="28307">MLAGGLYWEEHGPPGAPVLLMSAGLGGSAGYWAPNLAALAAQHRVLLYDHRGTGRSERTVEGMLTVERMADDMRIVMAAAGAERATVIGHAAGGLAGLALALAAPERVERLVVINGWARLDPHTARCFDTRLVLLRNGARPYLHAQPLFLYPPQWISENHDRLQVEEEELLAHFPDAEMVQRRIAAVRHFNILAHMGEIRTPTLLIASDDDMLVPPSCSEVLAKGIPGAQLARLTSGGHACNVTRADNFNRWLLAWLDNA</sequence>
<comment type="similarity">
    <text evidence="2">Belongs to the AB hydrolase superfamily. Hydrolase RutD family.</text>
</comment>
<dbReference type="OrthoDB" id="9801400at2"/>
<dbReference type="KEGG" id="sphi:TS85_06055"/>
<dbReference type="GO" id="GO:0006212">
    <property type="term" value="P:uracil catabolic process"/>
    <property type="evidence" value="ECO:0007669"/>
    <property type="project" value="UniProtKB-UniRule"/>
</dbReference>
<evidence type="ECO:0000259" key="3">
    <source>
        <dbReference type="Pfam" id="PF00561"/>
    </source>
</evidence>
<protein>
    <recommendedName>
        <fullName evidence="2">Putative carbamate hydrolase RutD</fullName>
        <ecNumber evidence="2">3.5.1.-</ecNumber>
    </recommendedName>
    <alternativeName>
        <fullName evidence="2">Aminohydrolase</fullName>
    </alternativeName>
</protein>
<dbReference type="InterPro" id="IPR050471">
    <property type="entry name" value="AB_hydrolase"/>
</dbReference>
<dbReference type="NCBIfam" id="TIGR03611">
    <property type="entry name" value="RutD"/>
    <property type="match status" value="1"/>
</dbReference>
<dbReference type="Proteomes" id="UP000032300">
    <property type="component" value="Chromosome"/>
</dbReference>
<dbReference type="PRINTS" id="PR00111">
    <property type="entry name" value="ABHYDROLASE"/>
</dbReference>
<keyword evidence="1 2" id="KW-0378">Hydrolase</keyword>
<dbReference type="InterPro" id="IPR019913">
    <property type="entry name" value="Pyrimidine_utilisation_RutD"/>
</dbReference>
<dbReference type="GO" id="GO:0019740">
    <property type="term" value="P:nitrogen utilization"/>
    <property type="evidence" value="ECO:0007669"/>
    <property type="project" value="UniProtKB-UniRule"/>
</dbReference>
<evidence type="ECO:0000256" key="2">
    <source>
        <dbReference type="HAMAP-Rule" id="MF_00832"/>
    </source>
</evidence>
<dbReference type="InterPro" id="IPR029058">
    <property type="entry name" value="AB_hydrolase_fold"/>
</dbReference>
<evidence type="ECO:0000313" key="4">
    <source>
        <dbReference type="EMBL" id="AJP71430.1"/>
    </source>
</evidence>
<name>A0A7U4J714_9SPHN</name>
<keyword evidence="5" id="KW-1185">Reference proteome</keyword>
<dbReference type="EMBL" id="CP010836">
    <property type="protein sequence ID" value="AJP71430.1"/>
    <property type="molecule type" value="Genomic_DNA"/>
</dbReference>
<reference evidence="4 5" key="2">
    <citation type="submission" date="2015-02" db="EMBL/GenBank/DDBJ databases">
        <title>The complete genome of Sphingomonas hengshuiensis sp. WHSC-8 isolated from soil of Hengshui Lake.</title>
        <authorList>
            <person name="Wei S."/>
            <person name="Guo J."/>
            <person name="Su C."/>
            <person name="Wu R."/>
            <person name="Zhang Z."/>
            <person name="Liang K."/>
            <person name="Li H."/>
            <person name="Wang T."/>
            <person name="Liu H."/>
            <person name="Zhang C."/>
            <person name="Li Z."/>
            <person name="Wang Q."/>
            <person name="Meng J."/>
        </authorList>
    </citation>
    <scope>NUCLEOTIDE SEQUENCE [LARGE SCALE GENOMIC DNA]</scope>
    <source>
        <strain evidence="4 5">WHSC-8</strain>
    </source>
</reference>
<evidence type="ECO:0000313" key="5">
    <source>
        <dbReference type="Proteomes" id="UP000032300"/>
    </source>
</evidence>